<evidence type="ECO:0000256" key="1">
    <source>
        <dbReference type="SAM" id="Phobius"/>
    </source>
</evidence>
<evidence type="ECO:0000313" key="2">
    <source>
        <dbReference type="EMBL" id="MBB1518145.1"/>
    </source>
</evidence>
<feature type="transmembrane region" description="Helical" evidence="1">
    <location>
        <begin position="757"/>
        <end position="777"/>
    </location>
</feature>
<feature type="transmembrane region" description="Helical" evidence="1">
    <location>
        <begin position="433"/>
        <end position="455"/>
    </location>
</feature>
<reference evidence="2 3" key="1">
    <citation type="submission" date="2020-08" db="EMBL/GenBank/DDBJ databases">
        <authorList>
            <person name="Kim C.M."/>
        </authorList>
    </citation>
    <scope>NUCLEOTIDE SEQUENCE [LARGE SCALE GENOMIC DNA]</scope>
    <source>
        <strain evidence="2 3">SR9</strain>
    </source>
</reference>
<dbReference type="InterPro" id="IPR050545">
    <property type="entry name" value="Mycobact_MmpL"/>
</dbReference>
<dbReference type="Gene3D" id="1.20.1640.10">
    <property type="entry name" value="Multidrug efflux transporter AcrB transmembrane domain"/>
    <property type="match status" value="2"/>
</dbReference>
<feature type="transmembrane region" description="Helical" evidence="1">
    <location>
        <begin position="292"/>
        <end position="312"/>
    </location>
</feature>
<evidence type="ECO:0008006" key="4">
    <source>
        <dbReference type="Google" id="ProtNLM"/>
    </source>
</evidence>
<dbReference type="PANTHER" id="PTHR33406:SF13">
    <property type="entry name" value="MEMBRANE PROTEIN YDFJ"/>
    <property type="match status" value="1"/>
</dbReference>
<dbReference type="AlphaFoldDB" id="A0A7W4D8W4"/>
<keyword evidence="1" id="KW-1133">Transmembrane helix</keyword>
<sequence>MPSARRSEPPLPAKPFAAQRSLPRLFSIALLALLALAAWQWRNGPPVAASMLALLPKGAGDELVQQAEQRMQEPLNRDLLVLVGHPQRQQAIALVQRLGLQWQASQRFERVQWSLDSDLAVLRQQLRGNRLALLPAADRQLLIKQPEIFIQQRSAQLFDTFAGFSLLPPEQDWLGLGTRAQQALNPNSRIQADLGSGALLLEEPGMTWALLRVRTLGSAFDMQAPPAIATSVAAARAEVTAAGGQLLAAGGVLYAAAGQAKATREVSWIGSIAILGTLLLLLLAFRRPRVLVSLLPIGIALIAGCTACVLVFGQINVLTLVLGASLIGVAADYPQHYLSKSWGSSEWTSWGALRATLPGLTLSLGTNLVGYLALAFTPFPALTQIALFSAAGLIGAYLCSVCLLPAWLNGLRLRPPPSLLGFSSALLILRARLLGRVGSLPLLALLLLFCAGGLWQLHTQNDIRQWLGQEPQLLAEAKRIAELTGQQPTSQFFLVRARDEAQLLERQAALAQRLDQTVAAGQLRGYRALSQLVAADSQHQPLRDALQRLPQHWQPLLAMGIPAAALQAELNQLTNAPQPSLEQALAGPLGEAWRPLWLGSHAEGVAGLVSLQGQADSALLHSLGADLPGVQLVDRLGELNGLFSATQLSAAQLKLVASAAILLLLCIPFGLAGALRVVCLPLLAALAALAGLGWLGQPLTLFSLFGLLLITAIGVDYAILMRENIGGAAVSLLGTLLSALTSWLSFGLLLISDTPAIANFGLAISLGLLFCFILAPWAGTREPQAKAVPA</sequence>
<dbReference type="EMBL" id="JACJFN010000001">
    <property type="protein sequence ID" value="MBB1518145.1"/>
    <property type="molecule type" value="Genomic_DNA"/>
</dbReference>
<dbReference type="PANTHER" id="PTHR33406">
    <property type="entry name" value="MEMBRANE PROTEIN MJ1562-RELATED"/>
    <property type="match status" value="1"/>
</dbReference>
<gene>
    <name evidence="2" type="ORF">H3H45_02780</name>
</gene>
<keyword evidence="1" id="KW-0472">Membrane</keyword>
<feature type="transmembrane region" description="Helical" evidence="1">
    <location>
        <begin position="653"/>
        <end position="671"/>
    </location>
</feature>
<feature type="transmembrane region" description="Helical" evidence="1">
    <location>
        <begin position="266"/>
        <end position="285"/>
    </location>
</feature>
<name>A0A7W4D8W4_9GAMM</name>
<comment type="caution">
    <text evidence="2">The sequence shown here is derived from an EMBL/GenBank/DDBJ whole genome shotgun (WGS) entry which is preliminary data.</text>
</comment>
<proteinExistence type="predicted"/>
<keyword evidence="1" id="KW-0812">Transmembrane</keyword>
<feature type="transmembrane region" description="Helical" evidence="1">
    <location>
        <begin position="732"/>
        <end position="751"/>
    </location>
</feature>
<accession>A0A7W4D8W4</accession>
<dbReference type="GO" id="GO:0005886">
    <property type="term" value="C:plasma membrane"/>
    <property type="evidence" value="ECO:0007669"/>
    <property type="project" value="TreeGrafter"/>
</dbReference>
<feature type="transmembrane region" description="Helical" evidence="1">
    <location>
        <begin position="355"/>
        <end position="379"/>
    </location>
</feature>
<feature type="transmembrane region" description="Helical" evidence="1">
    <location>
        <begin position="701"/>
        <end position="720"/>
    </location>
</feature>
<keyword evidence="3" id="KW-1185">Reference proteome</keyword>
<dbReference type="Proteomes" id="UP000581189">
    <property type="component" value="Unassembled WGS sequence"/>
</dbReference>
<feature type="transmembrane region" description="Helical" evidence="1">
    <location>
        <begin position="385"/>
        <end position="408"/>
    </location>
</feature>
<protein>
    <recommendedName>
        <fullName evidence="4">Membrane transport protein MMPL domain-containing protein</fullName>
    </recommendedName>
</protein>
<dbReference type="SUPFAM" id="SSF82866">
    <property type="entry name" value="Multidrug efflux transporter AcrB transmembrane domain"/>
    <property type="match status" value="2"/>
</dbReference>
<organism evidence="2 3">
    <name type="scientific">Aquipseudomonas guryensis</name>
    <dbReference type="NCBI Taxonomy" id="2759165"/>
    <lineage>
        <taxon>Bacteria</taxon>
        <taxon>Pseudomonadati</taxon>
        <taxon>Pseudomonadota</taxon>
        <taxon>Gammaproteobacteria</taxon>
        <taxon>Pseudomonadales</taxon>
        <taxon>Pseudomonadaceae</taxon>
        <taxon>Aquipseudomonas</taxon>
    </lineage>
</organism>
<evidence type="ECO:0000313" key="3">
    <source>
        <dbReference type="Proteomes" id="UP000581189"/>
    </source>
</evidence>